<proteinExistence type="inferred from homology"/>
<feature type="transmembrane region" description="Helical" evidence="8">
    <location>
        <begin position="90"/>
        <end position="114"/>
    </location>
</feature>
<comment type="similarity">
    <text evidence="2">Belongs to the amino acid-polyamine-organocation (APC) superfamily. Spore germination protein (SGP) (TC 2.A.3.9) family.</text>
</comment>
<reference evidence="9 10" key="1">
    <citation type="journal article" date="2018" name="J. Microbiol.">
        <title>Salicibibacter kimchii gen. nov., sp. nov., a moderately halophilic and alkalitolerant bacterium in the family Bacillaceae, isolated from kimchi.</title>
        <authorList>
            <person name="Jang J.Y."/>
            <person name="Oh Y.J."/>
            <person name="Lim S.K."/>
            <person name="Park H.K."/>
            <person name="Lee C."/>
            <person name="Kim J.Y."/>
            <person name="Lee M.A."/>
            <person name="Choi H.J."/>
        </authorList>
    </citation>
    <scope>NUCLEOTIDE SEQUENCE [LARGE SCALE GENOMIC DNA]</scope>
    <source>
        <strain evidence="9 10">NKC1-1</strain>
    </source>
</reference>
<feature type="transmembrane region" description="Helical" evidence="8">
    <location>
        <begin position="151"/>
        <end position="177"/>
    </location>
</feature>
<feature type="transmembrane region" description="Helical" evidence="8">
    <location>
        <begin position="126"/>
        <end position="145"/>
    </location>
</feature>
<evidence type="ECO:0000256" key="7">
    <source>
        <dbReference type="ARBA" id="ARBA00023136"/>
    </source>
</evidence>
<keyword evidence="5 8" id="KW-0812">Transmembrane</keyword>
<evidence type="ECO:0000313" key="9">
    <source>
        <dbReference type="EMBL" id="AXF57371.1"/>
    </source>
</evidence>
<dbReference type="PANTHER" id="PTHR34975">
    <property type="entry name" value="SPORE GERMINATION PROTEIN A2"/>
    <property type="match status" value="1"/>
</dbReference>
<evidence type="ECO:0000313" key="10">
    <source>
        <dbReference type="Proteomes" id="UP000252100"/>
    </source>
</evidence>
<dbReference type="KEGG" id="rue:DT065_16140"/>
<keyword evidence="7 8" id="KW-0472">Membrane</keyword>
<evidence type="ECO:0000256" key="2">
    <source>
        <dbReference type="ARBA" id="ARBA00007998"/>
    </source>
</evidence>
<sequence>MAKRSCFSWPGSLPFMPSCFSFFSQKGLPIKKLWKKHFIGYLVACVTLFALTFLTATVLGPEVTGANLYPGFTLAERIDVGNVISRLESLLFVIFFITVYLKLAMYLSAVSITAAKVMNIKNYKPLSLPFGIIFILLSLTEFNNLNDDSDFYFYGSMVLIVSIDVVLPLFMFAVGVVQRKRKRLPIFPVQASKQKQ</sequence>
<keyword evidence="3" id="KW-0813">Transport</keyword>
<evidence type="ECO:0000256" key="8">
    <source>
        <dbReference type="SAM" id="Phobius"/>
    </source>
</evidence>
<gene>
    <name evidence="9" type="ORF">DT065_16140</name>
</gene>
<evidence type="ECO:0000256" key="5">
    <source>
        <dbReference type="ARBA" id="ARBA00022692"/>
    </source>
</evidence>
<dbReference type="GO" id="GO:0016020">
    <property type="term" value="C:membrane"/>
    <property type="evidence" value="ECO:0007669"/>
    <property type="project" value="UniProtKB-SubCell"/>
</dbReference>
<dbReference type="AlphaFoldDB" id="A0A345C2E0"/>
<dbReference type="EMBL" id="CP031092">
    <property type="protein sequence ID" value="AXF57371.1"/>
    <property type="molecule type" value="Genomic_DNA"/>
</dbReference>
<protein>
    <submittedName>
        <fullName evidence="9">Uncharacterized protein</fullName>
    </submittedName>
</protein>
<dbReference type="InterPro" id="IPR004761">
    <property type="entry name" value="Spore_GerAB"/>
</dbReference>
<dbReference type="GO" id="GO:0009847">
    <property type="term" value="P:spore germination"/>
    <property type="evidence" value="ECO:0007669"/>
    <property type="project" value="InterPro"/>
</dbReference>
<evidence type="ECO:0000256" key="6">
    <source>
        <dbReference type="ARBA" id="ARBA00022989"/>
    </source>
</evidence>
<name>A0A345C2E0_9BACI</name>
<keyword evidence="10" id="KW-1185">Reference proteome</keyword>
<evidence type="ECO:0000256" key="3">
    <source>
        <dbReference type="ARBA" id="ARBA00022448"/>
    </source>
</evidence>
<dbReference type="Proteomes" id="UP000252100">
    <property type="component" value="Chromosome"/>
</dbReference>
<organism evidence="9 10">
    <name type="scientific">Salicibibacter kimchii</name>
    <dbReference type="NCBI Taxonomy" id="2099786"/>
    <lineage>
        <taxon>Bacteria</taxon>
        <taxon>Bacillati</taxon>
        <taxon>Bacillota</taxon>
        <taxon>Bacilli</taxon>
        <taxon>Bacillales</taxon>
        <taxon>Bacillaceae</taxon>
        <taxon>Salicibibacter</taxon>
    </lineage>
</organism>
<evidence type="ECO:0000256" key="4">
    <source>
        <dbReference type="ARBA" id="ARBA00022544"/>
    </source>
</evidence>
<evidence type="ECO:0000256" key="1">
    <source>
        <dbReference type="ARBA" id="ARBA00004141"/>
    </source>
</evidence>
<dbReference type="PANTHER" id="PTHR34975:SF2">
    <property type="entry name" value="SPORE GERMINATION PROTEIN A2"/>
    <property type="match status" value="1"/>
</dbReference>
<accession>A0A345C2E0</accession>
<keyword evidence="6 8" id="KW-1133">Transmembrane helix</keyword>
<dbReference type="Pfam" id="PF03845">
    <property type="entry name" value="Spore_permease"/>
    <property type="match status" value="1"/>
</dbReference>
<feature type="transmembrane region" description="Helical" evidence="8">
    <location>
        <begin position="38"/>
        <end position="59"/>
    </location>
</feature>
<keyword evidence="4" id="KW-0309">Germination</keyword>
<comment type="subcellular location">
    <subcellularLocation>
        <location evidence="1">Membrane</location>
        <topology evidence="1">Multi-pass membrane protein</topology>
    </subcellularLocation>
</comment>